<accession>A0ABN8B1U3</accession>
<dbReference type="InterPro" id="IPR018616">
    <property type="entry name" value="GUCD1"/>
</dbReference>
<dbReference type="PANTHER" id="PTHR31400:SF1">
    <property type="entry name" value="PROTEIN GUCD1"/>
    <property type="match status" value="1"/>
</dbReference>
<protein>
    <recommendedName>
        <fullName evidence="3">Protein GUCD1</fullName>
    </recommendedName>
</protein>
<evidence type="ECO:0000313" key="2">
    <source>
        <dbReference type="Proteomes" id="UP001153292"/>
    </source>
</evidence>
<gene>
    <name evidence="1" type="ORF">CHILSU_LOCUS6207</name>
</gene>
<evidence type="ECO:0000313" key="1">
    <source>
        <dbReference type="EMBL" id="CAH0402949.1"/>
    </source>
</evidence>
<dbReference type="Pfam" id="PF09778">
    <property type="entry name" value="Guanylate_cyc_2"/>
    <property type="match status" value="1"/>
</dbReference>
<dbReference type="PANTHER" id="PTHR31400">
    <property type="entry name" value="GUANYLYL CYCLASE DOMAIN CONTAINING PROTEIN 1 GUCD1"/>
    <property type="match status" value="1"/>
</dbReference>
<name>A0ABN8B1U3_CHISP</name>
<proteinExistence type="predicted"/>
<reference evidence="1" key="1">
    <citation type="submission" date="2021-12" db="EMBL/GenBank/DDBJ databases">
        <authorList>
            <person name="King R."/>
        </authorList>
    </citation>
    <scope>NUCLEOTIDE SEQUENCE</scope>
</reference>
<sequence length="258" mass="29581">MTTDNIPAKTDIKNADNSKELVVHNVVHCQQRFNWDCGVTCVMMLLSEQQRNYFLQNFTAICREEGFNQSTWTIDLCYLLKRFGIKHTMYTTMPGVNEDYKKLAYYSRILDLDRSRVVRKFAEAARYGVEVRRGVVSGAEVARHVRRRGPALLLVDAARLHCRWCRPQTLSLQLKHWLGMRDGYRGHYVLVVGASGDILIYRDPALPARLCAARADRMGTHPGTDRDAVLLHPPYAALTTDTTMTSIFWNKHPGMQYT</sequence>
<dbReference type="Proteomes" id="UP001153292">
    <property type="component" value="Chromosome 21"/>
</dbReference>
<dbReference type="EMBL" id="OU963914">
    <property type="protein sequence ID" value="CAH0402949.1"/>
    <property type="molecule type" value="Genomic_DNA"/>
</dbReference>
<keyword evidence="2" id="KW-1185">Reference proteome</keyword>
<evidence type="ECO:0008006" key="3">
    <source>
        <dbReference type="Google" id="ProtNLM"/>
    </source>
</evidence>
<organism evidence="1 2">
    <name type="scientific">Chilo suppressalis</name>
    <name type="common">Asiatic rice borer moth</name>
    <dbReference type="NCBI Taxonomy" id="168631"/>
    <lineage>
        <taxon>Eukaryota</taxon>
        <taxon>Metazoa</taxon>
        <taxon>Ecdysozoa</taxon>
        <taxon>Arthropoda</taxon>
        <taxon>Hexapoda</taxon>
        <taxon>Insecta</taxon>
        <taxon>Pterygota</taxon>
        <taxon>Neoptera</taxon>
        <taxon>Endopterygota</taxon>
        <taxon>Lepidoptera</taxon>
        <taxon>Glossata</taxon>
        <taxon>Ditrysia</taxon>
        <taxon>Pyraloidea</taxon>
        <taxon>Crambidae</taxon>
        <taxon>Crambinae</taxon>
        <taxon>Chilo</taxon>
    </lineage>
</organism>